<dbReference type="PANTHER" id="PTHR46761:SF2">
    <property type="entry name" value="RAN GTPASE-ACTIVATING PROTEIN 1"/>
    <property type="match status" value="1"/>
</dbReference>
<dbReference type="InterPro" id="IPR045203">
    <property type="entry name" value="RanGAP1/2"/>
</dbReference>
<evidence type="ECO:0000256" key="1">
    <source>
        <dbReference type="ARBA" id="ARBA00004430"/>
    </source>
</evidence>
<comment type="caution">
    <text evidence="3">The sequence shown here is derived from an EMBL/GenBank/DDBJ whole genome shotgun (WGS) entry which is preliminary data.</text>
</comment>
<dbReference type="GO" id="GO:0005096">
    <property type="term" value="F:GTPase activator activity"/>
    <property type="evidence" value="ECO:0007669"/>
    <property type="project" value="InterPro"/>
</dbReference>
<dbReference type="Pfam" id="PF00560">
    <property type="entry name" value="LRR_1"/>
    <property type="match status" value="1"/>
</dbReference>
<comment type="subcellular location">
    <subcellularLocation>
        <location evidence="1">Cytoplasm</location>
        <location evidence="1">Cytoskeleton</location>
        <location evidence="1">Cilium axoneme</location>
    </subcellularLocation>
</comment>
<sequence length="524" mass="56161">MAEQEWSLSEEQRAETVARITQSIANLAFSQGTSIEDAEAQHSATIAEKKAYTVAQVESRTTTGIRPHSDSLKAYTRNLANLVLSAAKGQTKAQQNGAVTSTGELNLVGDREFLTKDTAREVFAPMLAPDSDITKVKLSTKSFGRDAAEVAAEAMANVAGSLVDADMSDIIAGRPEAEALEALRIMSAALSCLQLRSLDLSDNALGEKGVRACASAIESQAALQELAFQNVGCSIRACQAVAELVKRPQELRRLHLHNNMSDDAGAVAIAQILQRAPRMADFRMASSRVGAEGGAALARALCAGENLERLDLSDNPMTEEVAPALAEALRKQDKLVRLNLNDTSLKDEGIQAIAEALPANVLELELALNEVTAEGARSLAQALGRLPRLQRLSLQENELENEGAIALARGLNKLKDLRELHLSQNQIGRMGAIAIAKAVAGLPKLERLELDENQISEDGIAHLKSILEKAGQQHILGSLEENDLDADEELGEQDDDDQDEDAIEQDDDAADDLADALAKQAQIH</sequence>
<dbReference type="GO" id="GO:0005930">
    <property type="term" value="C:axoneme"/>
    <property type="evidence" value="ECO:0007669"/>
    <property type="project" value="UniProtKB-SubCell"/>
</dbReference>
<protein>
    <recommendedName>
        <fullName evidence="5">WPP domain-containing protein</fullName>
    </recommendedName>
</protein>
<dbReference type="SUPFAM" id="SSF52047">
    <property type="entry name" value="RNI-like"/>
    <property type="match status" value="1"/>
</dbReference>
<proteinExistence type="predicted"/>
<evidence type="ECO:0000313" key="4">
    <source>
        <dbReference type="Proteomes" id="UP001314263"/>
    </source>
</evidence>
<feature type="compositionally biased region" description="Acidic residues" evidence="2">
    <location>
        <begin position="482"/>
        <end position="514"/>
    </location>
</feature>
<organism evidence="3 4">
    <name type="scientific">Coccomyxa viridis</name>
    <dbReference type="NCBI Taxonomy" id="1274662"/>
    <lineage>
        <taxon>Eukaryota</taxon>
        <taxon>Viridiplantae</taxon>
        <taxon>Chlorophyta</taxon>
        <taxon>core chlorophytes</taxon>
        <taxon>Trebouxiophyceae</taxon>
        <taxon>Trebouxiophyceae incertae sedis</taxon>
        <taxon>Coccomyxaceae</taxon>
        <taxon>Coccomyxa</taxon>
    </lineage>
</organism>
<evidence type="ECO:0008006" key="5">
    <source>
        <dbReference type="Google" id="ProtNLM"/>
    </source>
</evidence>
<dbReference type="Gene3D" id="3.80.10.10">
    <property type="entry name" value="Ribonuclease Inhibitor"/>
    <property type="match status" value="2"/>
</dbReference>
<gene>
    <name evidence="3" type="ORF">CVIRNUC_009170</name>
</gene>
<evidence type="ECO:0000256" key="2">
    <source>
        <dbReference type="SAM" id="MobiDB-lite"/>
    </source>
</evidence>
<dbReference type="AlphaFoldDB" id="A0AAV1IFF7"/>
<reference evidence="3 4" key="1">
    <citation type="submission" date="2023-10" db="EMBL/GenBank/DDBJ databases">
        <authorList>
            <person name="Maclean D."/>
            <person name="Macfadyen A."/>
        </authorList>
    </citation>
    <scope>NUCLEOTIDE SEQUENCE [LARGE SCALE GENOMIC DNA]</scope>
</reference>
<dbReference type="SMART" id="SM00368">
    <property type="entry name" value="LRR_RI"/>
    <property type="match status" value="9"/>
</dbReference>
<evidence type="ECO:0000313" key="3">
    <source>
        <dbReference type="EMBL" id="CAK0785957.1"/>
    </source>
</evidence>
<dbReference type="InterPro" id="IPR001611">
    <property type="entry name" value="Leu-rich_rpt"/>
</dbReference>
<dbReference type="Proteomes" id="UP001314263">
    <property type="component" value="Unassembled WGS sequence"/>
</dbReference>
<feature type="region of interest" description="Disordered" evidence="2">
    <location>
        <begin position="482"/>
        <end position="524"/>
    </location>
</feature>
<dbReference type="Pfam" id="PF13516">
    <property type="entry name" value="LRR_6"/>
    <property type="match status" value="5"/>
</dbReference>
<dbReference type="InterPro" id="IPR032675">
    <property type="entry name" value="LRR_dom_sf"/>
</dbReference>
<feature type="compositionally biased region" description="Low complexity" evidence="2">
    <location>
        <begin position="515"/>
        <end position="524"/>
    </location>
</feature>
<accession>A0AAV1IFF7</accession>
<name>A0AAV1IFF7_9CHLO</name>
<keyword evidence="4" id="KW-1185">Reference proteome</keyword>
<dbReference type="EMBL" id="CAUYUE010000013">
    <property type="protein sequence ID" value="CAK0785957.1"/>
    <property type="molecule type" value="Genomic_DNA"/>
</dbReference>
<dbReference type="PANTHER" id="PTHR46761">
    <property type="entry name" value="RAN GTPASE-ACTIVATING PROTEIN 1"/>
    <property type="match status" value="1"/>
</dbReference>